<sequence length="91" mass="9721">MLTLFAATFPEAPSSALFNWQGTPLIIGSCLLVLFIASRTIKYPQVGARMPLPFSKSLFNNISVAGFLASMSFGHVIGFLLTLAIANTGLK</sequence>
<comment type="similarity">
    <text evidence="2">Belongs to the PsaG/PsaK family.</text>
</comment>
<evidence type="ECO:0000313" key="10">
    <source>
        <dbReference type="EMBL" id="NDJ18473.1"/>
    </source>
</evidence>
<dbReference type="GO" id="GO:0015979">
    <property type="term" value="P:photosynthesis"/>
    <property type="evidence" value="ECO:0007669"/>
    <property type="project" value="UniProtKB-KW"/>
</dbReference>
<proteinExistence type="inferred from homology"/>
<evidence type="ECO:0000256" key="5">
    <source>
        <dbReference type="ARBA" id="ARBA00022836"/>
    </source>
</evidence>
<keyword evidence="4 9" id="KW-0812">Transmembrane</keyword>
<dbReference type="InterPro" id="IPR035982">
    <property type="entry name" value="PSI_centre_PsaK_sf"/>
</dbReference>
<evidence type="ECO:0000313" key="11">
    <source>
        <dbReference type="Proteomes" id="UP000646053"/>
    </source>
</evidence>
<comment type="subcellular location">
    <subcellularLocation>
        <location evidence="1">Membrane</location>
        <topology evidence="1">Multi-pass membrane protein</topology>
    </subcellularLocation>
</comment>
<evidence type="ECO:0000256" key="6">
    <source>
        <dbReference type="ARBA" id="ARBA00022989"/>
    </source>
</evidence>
<dbReference type="GO" id="GO:0009522">
    <property type="term" value="C:photosystem I"/>
    <property type="evidence" value="ECO:0007669"/>
    <property type="project" value="UniProtKB-KW"/>
</dbReference>
<evidence type="ECO:0000256" key="7">
    <source>
        <dbReference type="ARBA" id="ARBA00023078"/>
    </source>
</evidence>
<dbReference type="GO" id="GO:0042651">
    <property type="term" value="C:thylakoid membrane"/>
    <property type="evidence" value="ECO:0007669"/>
    <property type="project" value="InterPro"/>
</dbReference>
<keyword evidence="8 9" id="KW-0472">Membrane</keyword>
<comment type="caution">
    <text evidence="10">The sequence shown here is derived from an EMBL/GenBank/DDBJ whole genome shotgun (WGS) entry which is preliminary data.</text>
</comment>
<evidence type="ECO:0000256" key="2">
    <source>
        <dbReference type="ARBA" id="ARBA00006458"/>
    </source>
</evidence>
<reference evidence="10" key="1">
    <citation type="submission" date="2019-12" db="EMBL/GenBank/DDBJ databases">
        <title>High-Quality draft genome sequences of three cyanobacteria isolated from the limestone walls of the Old Cathedral of Coimbra.</title>
        <authorList>
            <person name="Tiago I."/>
            <person name="Soares F."/>
            <person name="Portugal A."/>
        </authorList>
    </citation>
    <scope>NUCLEOTIDE SEQUENCE</scope>
    <source>
        <strain evidence="10">A</strain>
    </source>
</reference>
<evidence type="ECO:0000256" key="3">
    <source>
        <dbReference type="ARBA" id="ARBA00022531"/>
    </source>
</evidence>
<dbReference type="InterPro" id="IPR037101">
    <property type="entry name" value="PSI_PsaK_bact"/>
</dbReference>
<gene>
    <name evidence="10" type="ORF">GS601_14415</name>
</gene>
<evidence type="ECO:0000256" key="8">
    <source>
        <dbReference type="ARBA" id="ARBA00023136"/>
    </source>
</evidence>
<name>A0A8J7Z5I1_9CYAN</name>
<dbReference type="EMBL" id="WVIE01000016">
    <property type="protein sequence ID" value="NDJ18473.1"/>
    <property type="molecule type" value="Genomic_DNA"/>
</dbReference>
<feature type="transmembrane region" description="Helical" evidence="9">
    <location>
        <begin position="62"/>
        <end position="86"/>
    </location>
</feature>
<organism evidence="10 11">
    <name type="scientific">Myxacorys almedinensis A</name>
    <dbReference type="NCBI Taxonomy" id="2690445"/>
    <lineage>
        <taxon>Bacteria</taxon>
        <taxon>Bacillati</taxon>
        <taxon>Cyanobacteriota</taxon>
        <taxon>Cyanophyceae</taxon>
        <taxon>Leptolyngbyales</taxon>
        <taxon>Leptolyngbyaceae</taxon>
        <taxon>Myxacorys</taxon>
        <taxon>Myxacorys almedinensis</taxon>
    </lineage>
</organism>
<evidence type="ECO:0000256" key="1">
    <source>
        <dbReference type="ARBA" id="ARBA00004141"/>
    </source>
</evidence>
<dbReference type="SUPFAM" id="SSF81563">
    <property type="entry name" value="Photosystem I reaction center subunit X, PsaK"/>
    <property type="match status" value="1"/>
</dbReference>
<evidence type="ECO:0000256" key="4">
    <source>
        <dbReference type="ARBA" id="ARBA00022692"/>
    </source>
</evidence>
<dbReference type="Proteomes" id="UP000646053">
    <property type="component" value="Unassembled WGS sequence"/>
</dbReference>
<dbReference type="NCBIfam" id="NF009693">
    <property type="entry name" value="PRK13216.1"/>
    <property type="match status" value="1"/>
</dbReference>
<keyword evidence="3" id="KW-0602">Photosynthesis</keyword>
<dbReference type="InterPro" id="IPR000549">
    <property type="entry name" value="PSI_PsaG/PsaK"/>
</dbReference>
<accession>A0A8J7Z5I1</accession>
<dbReference type="AlphaFoldDB" id="A0A8J7Z5I1"/>
<keyword evidence="5" id="KW-0603">Photosystem I</keyword>
<keyword evidence="7" id="KW-0793">Thylakoid</keyword>
<keyword evidence="11" id="KW-1185">Reference proteome</keyword>
<protein>
    <submittedName>
        <fullName evidence="10">Photosystem I reaction center subunit X</fullName>
    </submittedName>
</protein>
<dbReference type="RefSeq" id="WP_162423998.1">
    <property type="nucleotide sequence ID" value="NZ_WVIE01000016.1"/>
</dbReference>
<keyword evidence="6 9" id="KW-1133">Transmembrane helix</keyword>
<evidence type="ECO:0000256" key="9">
    <source>
        <dbReference type="SAM" id="Phobius"/>
    </source>
</evidence>
<dbReference type="Gene3D" id="1.20.860.20">
    <property type="entry name" value="Photosystem I PsaK, reaction centre"/>
    <property type="match status" value="1"/>
</dbReference>
<dbReference type="Pfam" id="PF01241">
    <property type="entry name" value="PSI_PSAK"/>
    <property type="match status" value="1"/>
</dbReference>
<feature type="transmembrane region" description="Helical" evidence="9">
    <location>
        <begin position="24"/>
        <end position="41"/>
    </location>
</feature>